<evidence type="ECO:0000256" key="9">
    <source>
        <dbReference type="HAMAP-Rule" id="MF_00365"/>
    </source>
</evidence>
<comment type="caution">
    <text evidence="11">The sequence shown here is derived from an EMBL/GenBank/DDBJ whole genome shotgun (WGS) entry which is preliminary data.</text>
</comment>
<evidence type="ECO:0000256" key="3">
    <source>
        <dbReference type="ARBA" id="ARBA00020170"/>
    </source>
</evidence>
<evidence type="ECO:0000256" key="6">
    <source>
        <dbReference type="ARBA" id="ARBA00022741"/>
    </source>
</evidence>
<dbReference type="Gene3D" id="3.40.50.300">
    <property type="entry name" value="P-loop containing nucleotide triphosphate hydrolases"/>
    <property type="match status" value="1"/>
</dbReference>
<keyword evidence="8 9" id="KW-0238">DNA-binding</keyword>
<dbReference type="GO" id="GO:0000731">
    <property type="term" value="P:DNA synthesis involved in DNA repair"/>
    <property type="evidence" value="ECO:0007669"/>
    <property type="project" value="TreeGrafter"/>
</dbReference>
<keyword evidence="9" id="KW-0742">SOS response</keyword>
<keyword evidence="4 9" id="KW-0963">Cytoplasm</keyword>
<protein>
    <recommendedName>
        <fullName evidence="3 9">DNA replication and repair protein RecF</fullName>
    </recommendedName>
</protein>
<dbReference type="AlphaFoldDB" id="A0A2T5MFN1"/>
<dbReference type="NCBIfam" id="TIGR00611">
    <property type="entry name" value="recf"/>
    <property type="match status" value="1"/>
</dbReference>
<dbReference type="GO" id="GO:0006302">
    <property type="term" value="P:double-strand break repair"/>
    <property type="evidence" value="ECO:0007669"/>
    <property type="project" value="TreeGrafter"/>
</dbReference>
<dbReference type="PROSITE" id="PS00617">
    <property type="entry name" value="RECF_1"/>
    <property type="match status" value="1"/>
</dbReference>
<accession>A0A2T5MFN1</accession>
<keyword evidence="9" id="KW-0234">DNA repair</keyword>
<dbReference type="GO" id="GO:0009432">
    <property type="term" value="P:SOS response"/>
    <property type="evidence" value="ECO:0007669"/>
    <property type="project" value="UniProtKB-UniRule"/>
</dbReference>
<evidence type="ECO:0000313" key="11">
    <source>
        <dbReference type="EMBL" id="PTU31377.1"/>
    </source>
</evidence>
<dbReference type="Proteomes" id="UP000244248">
    <property type="component" value="Unassembled WGS sequence"/>
</dbReference>
<proteinExistence type="inferred from homology"/>
<dbReference type="RefSeq" id="WP_107939920.1">
    <property type="nucleotide sequence ID" value="NZ_QANS01000003.1"/>
</dbReference>
<keyword evidence="5 9" id="KW-0235">DNA replication</keyword>
<evidence type="ECO:0000259" key="10">
    <source>
        <dbReference type="Pfam" id="PF02463"/>
    </source>
</evidence>
<keyword evidence="9" id="KW-0227">DNA damage</keyword>
<evidence type="ECO:0000256" key="5">
    <source>
        <dbReference type="ARBA" id="ARBA00022705"/>
    </source>
</evidence>
<keyword evidence="6 9" id="KW-0547">Nucleotide-binding</keyword>
<dbReference type="PANTHER" id="PTHR32182">
    <property type="entry name" value="DNA REPLICATION AND REPAIR PROTEIN RECF"/>
    <property type="match status" value="1"/>
</dbReference>
<comment type="similarity">
    <text evidence="2 9">Belongs to the RecF family.</text>
</comment>
<feature type="domain" description="RecF/RecN/SMC N-terminal" evidence="10">
    <location>
        <begin position="4"/>
        <end position="335"/>
    </location>
</feature>
<dbReference type="PANTHER" id="PTHR32182:SF0">
    <property type="entry name" value="DNA REPLICATION AND REPAIR PROTEIN RECF"/>
    <property type="match status" value="1"/>
</dbReference>
<dbReference type="InterPro" id="IPR042174">
    <property type="entry name" value="RecF_2"/>
</dbReference>
<dbReference type="GO" id="GO:0006260">
    <property type="term" value="P:DNA replication"/>
    <property type="evidence" value="ECO:0007669"/>
    <property type="project" value="UniProtKB-UniRule"/>
</dbReference>
<name>A0A2T5MFN1_9GAMM</name>
<reference evidence="11 12" key="1">
    <citation type="submission" date="2018-04" db="EMBL/GenBank/DDBJ databases">
        <title>Novel species isolated from glacier.</title>
        <authorList>
            <person name="Liu Q."/>
            <person name="Xin Y.-H."/>
        </authorList>
    </citation>
    <scope>NUCLEOTIDE SEQUENCE [LARGE SCALE GENOMIC DNA]</scope>
    <source>
        <strain evidence="11 12">GT1R17</strain>
    </source>
</reference>
<gene>
    <name evidence="9" type="primary">recF</name>
    <name evidence="11" type="ORF">CJD38_08525</name>
</gene>
<organism evidence="11 12">
    <name type="scientific">Stenotrophobium rhamnosiphilum</name>
    <dbReference type="NCBI Taxonomy" id="2029166"/>
    <lineage>
        <taxon>Bacteria</taxon>
        <taxon>Pseudomonadati</taxon>
        <taxon>Pseudomonadota</taxon>
        <taxon>Gammaproteobacteria</taxon>
        <taxon>Nevskiales</taxon>
        <taxon>Nevskiaceae</taxon>
        <taxon>Stenotrophobium</taxon>
    </lineage>
</organism>
<dbReference type="Gene3D" id="1.20.1050.90">
    <property type="entry name" value="RecF/RecN/SMC, N-terminal domain"/>
    <property type="match status" value="1"/>
</dbReference>
<evidence type="ECO:0000256" key="7">
    <source>
        <dbReference type="ARBA" id="ARBA00022840"/>
    </source>
</evidence>
<dbReference type="OrthoDB" id="9803889at2"/>
<keyword evidence="12" id="KW-1185">Reference proteome</keyword>
<dbReference type="InterPro" id="IPR001238">
    <property type="entry name" value="DNA-binding_RecF"/>
</dbReference>
<comment type="subcellular location">
    <subcellularLocation>
        <location evidence="1 9">Cytoplasm</location>
    </subcellularLocation>
</comment>
<dbReference type="GO" id="GO:0005524">
    <property type="term" value="F:ATP binding"/>
    <property type="evidence" value="ECO:0007669"/>
    <property type="project" value="UniProtKB-UniRule"/>
</dbReference>
<dbReference type="InterPro" id="IPR018078">
    <property type="entry name" value="DNA-binding_RecF_CS"/>
</dbReference>
<dbReference type="EMBL" id="QANS01000003">
    <property type="protein sequence ID" value="PTU31377.1"/>
    <property type="molecule type" value="Genomic_DNA"/>
</dbReference>
<evidence type="ECO:0000256" key="1">
    <source>
        <dbReference type="ARBA" id="ARBA00004496"/>
    </source>
</evidence>
<dbReference type="SUPFAM" id="SSF52540">
    <property type="entry name" value="P-loop containing nucleoside triphosphate hydrolases"/>
    <property type="match status" value="1"/>
</dbReference>
<dbReference type="Pfam" id="PF02463">
    <property type="entry name" value="SMC_N"/>
    <property type="match status" value="1"/>
</dbReference>
<dbReference type="InterPro" id="IPR027417">
    <property type="entry name" value="P-loop_NTPase"/>
</dbReference>
<feature type="binding site" evidence="9">
    <location>
        <begin position="31"/>
        <end position="38"/>
    </location>
    <ligand>
        <name>ATP</name>
        <dbReference type="ChEBI" id="CHEBI:30616"/>
    </ligand>
</feature>
<dbReference type="HAMAP" id="MF_00365">
    <property type="entry name" value="RecF"/>
    <property type="match status" value="1"/>
</dbReference>
<sequence>MMHLARIKGENFRLFEKLDFNPHPRVTFITGENAAGKTSLLESIYCLGRAKSFRGNGPAELAGALGKHWQVMAKLQKPDAPSTTVRVAWNTEGTSVRFGESTKPSTAELVSQLPTQIIEPAMHRLLQDGPSYRRSFLDWGVFHVEQQFFPVWRRHQRALKQRNKALRLKSSPKEILTWDEELAGAAELILQYRIEHLAALKPILGEMVTKLFNTEDWSIELQPGWSTDTPYIEGLRKNLERDRKMGMTVEGAHRAELKLKLNSHQVKNRISRGQQKLLISALILAQSELMYRHTGRSPILLVDDFSAELATEFQRALAGLFAQHTGQLFITAFERVPAFDLLPDSSMFHVEHGLIREC</sequence>
<evidence type="ECO:0000256" key="4">
    <source>
        <dbReference type="ARBA" id="ARBA00022490"/>
    </source>
</evidence>
<keyword evidence="7 9" id="KW-0067">ATP-binding</keyword>
<dbReference type="GO" id="GO:0005737">
    <property type="term" value="C:cytoplasm"/>
    <property type="evidence" value="ECO:0007669"/>
    <property type="project" value="UniProtKB-SubCell"/>
</dbReference>
<comment type="function">
    <text evidence="9">The RecF protein is involved in DNA metabolism; it is required for DNA replication and normal SOS inducibility. RecF binds preferentially to single-stranded, linear DNA. It also seems to bind ATP.</text>
</comment>
<evidence type="ECO:0000256" key="8">
    <source>
        <dbReference type="ARBA" id="ARBA00023125"/>
    </source>
</evidence>
<dbReference type="GO" id="GO:0003697">
    <property type="term" value="F:single-stranded DNA binding"/>
    <property type="evidence" value="ECO:0007669"/>
    <property type="project" value="UniProtKB-UniRule"/>
</dbReference>
<dbReference type="InterPro" id="IPR003395">
    <property type="entry name" value="RecF/RecN/SMC_N"/>
</dbReference>
<evidence type="ECO:0000313" key="12">
    <source>
        <dbReference type="Proteomes" id="UP000244248"/>
    </source>
</evidence>
<evidence type="ECO:0000256" key="2">
    <source>
        <dbReference type="ARBA" id="ARBA00008016"/>
    </source>
</evidence>